<evidence type="ECO:0000313" key="2">
    <source>
        <dbReference type="Proteomes" id="UP001186974"/>
    </source>
</evidence>
<evidence type="ECO:0000313" key="1">
    <source>
        <dbReference type="EMBL" id="KAK3065383.1"/>
    </source>
</evidence>
<dbReference type="EMBL" id="JAWDJW010006337">
    <property type="protein sequence ID" value="KAK3065383.1"/>
    <property type="molecule type" value="Genomic_DNA"/>
</dbReference>
<protein>
    <submittedName>
        <fullName evidence="1">Uncharacterized protein</fullName>
    </submittedName>
</protein>
<proteinExistence type="predicted"/>
<dbReference type="Proteomes" id="UP001186974">
    <property type="component" value="Unassembled WGS sequence"/>
</dbReference>
<keyword evidence="2" id="KW-1185">Reference proteome</keyword>
<gene>
    <name evidence="1" type="ORF">LTS18_011906</name>
</gene>
<reference evidence="1" key="1">
    <citation type="submission" date="2024-09" db="EMBL/GenBank/DDBJ databases">
        <title>Black Yeasts Isolated from many extreme environments.</title>
        <authorList>
            <person name="Coleine C."/>
            <person name="Stajich J.E."/>
            <person name="Selbmann L."/>
        </authorList>
    </citation>
    <scope>NUCLEOTIDE SEQUENCE</scope>
    <source>
        <strain evidence="1">CCFEE 5737</strain>
    </source>
</reference>
<name>A0ACC3DD40_9PEZI</name>
<accession>A0ACC3DD40</accession>
<sequence>MSELLSSHSAEETRSRGHIQLGVSVAFIILSYIAVTLRLYVRGCMIRSLGWDDYFMVATQILFTAFCATTIVIVHNGGGMLNPPIEKLQIVMDWVVAGEALYLLTILFLKISLCLFFLRILIKPWQRRTVYALMAVSTLMNLSHFFFVIFMCGPGNNSGDYLVNLWSTNGSIPNNSSSKNAHAINANCPTKPTQLALAYTQTAISVLTDWALTALAAAVLCKAKMATRAKLAVGFVVSLAAISSVASVVRFWYLDGLVEPKDFLWNAANINVVGIVEPGTGIVAGSLATLRPLFKKLFRQARSLGATNETGSSFGGFGGGSRLPLSRIRSLGSAYVGEGKSASLGSSNGSHHGGGAGECGTYSPWIQSHQGSQFTTTCVGGPEAEQFDGGGLGVVSLPQLPPPPLMAQGGEGKEYVMHRERTEELQQWRVRRGSKGSGTSSREPLWTGVNHTSERDVERGDAWPLYHGGGNGTTGSRINKKVDVMVSVSREEEGEEGDIGAFLRRELVLPPPSDDGDDGSWNEEVFGRSSPLPKVLNGPGRGGGSGMGSPLTSPGRVPCGSVGGKSWLSDR</sequence>
<comment type="caution">
    <text evidence="1">The sequence shown here is derived from an EMBL/GenBank/DDBJ whole genome shotgun (WGS) entry which is preliminary data.</text>
</comment>
<organism evidence="1 2">
    <name type="scientific">Coniosporium uncinatum</name>
    <dbReference type="NCBI Taxonomy" id="93489"/>
    <lineage>
        <taxon>Eukaryota</taxon>
        <taxon>Fungi</taxon>
        <taxon>Dikarya</taxon>
        <taxon>Ascomycota</taxon>
        <taxon>Pezizomycotina</taxon>
        <taxon>Dothideomycetes</taxon>
        <taxon>Dothideomycetes incertae sedis</taxon>
        <taxon>Coniosporium</taxon>
    </lineage>
</organism>